<organism evidence="2 3">
    <name type="scientific">Silicimonas algicola</name>
    <dbReference type="NCBI Taxonomy" id="1826607"/>
    <lineage>
        <taxon>Bacteria</taxon>
        <taxon>Pseudomonadati</taxon>
        <taxon>Pseudomonadota</taxon>
        <taxon>Alphaproteobacteria</taxon>
        <taxon>Rhodobacterales</taxon>
        <taxon>Paracoccaceae</taxon>
    </lineage>
</organism>
<accession>A0A316GDB1</accession>
<dbReference type="InterPro" id="IPR018640">
    <property type="entry name" value="DUF2063"/>
</dbReference>
<dbReference type="AlphaFoldDB" id="A0A316GDB1"/>
<evidence type="ECO:0000313" key="3">
    <source>
        <dbReference type="Proteomes" id="UP000245390"/>
    </source>
</evidence>
<dbReference type="EMBL" id="QGGV01000001">
    <property type="protein sequence ID" value="PWK58553.1"/>
    <property type="molecule type" value="Genomic_DNA"/>
</dbReference>
<dbReference type="Proteomes" id="UP000245390">
    <property type="component" value="Unassembled WGS sequence"/>
</dbReference>
<dbReference type="Pfam" id="PF09836">
    <property type="entry name" value="DUF2063"/>
    <property type="match status" value="1"/>
</dbReference>
<dbReference type="GO" id="GO:0003677">
    <property type="term" value="F:DNA binding"/>
    <property type="evidence" value="ECO:0007669"/>
    <property type="project" value="UniProtKB-KW"/>
</dbReference>
<gene>
    <name evidence="2" type="ORF">C8D95_101367</name>
</gene>
<comment type="caution">
    <text evidence="2">The sequence shown here is derived from an EMBL/GenBank/DDBJ whole genome shotgun (WGS) entry which is preliminary data.</text>
</comment>
<dbReference type="OrthoDB" id="4146344at2"/>
<sequence>MTPDQALLHRSIVDPAAPRPDGMIDSAGRPAGRRFDVYRNNVTVSLIEALETAFPVLRKLVGDENFRHLARAFLRRHPPSSPLMLFYGDAMPDFLSGFAPTGQLGYLPDVARLELAMRISYHAADAVPLARSRLEALAPEALWSTHLTLAPSVLVIRSRWPLHAIWRYNVEVGAPRPKPAAEDVIVLRPDYDPVPHCLGPGAATFVDALRAGRTFGEAHDAATDDAPAFDLSATLTLLLAGGAITGIGALP</sequence>
<keyword evidence="3" id="KW-1185">Reference proteome</keyword>
<protein>
    <submittedName>
        <fullName evidence="2">Putative DNA-binding protein</fullName>
    </submittedName>
</protein>
<dbReference type="InterPro" id="IPR044922">
    <property type="entry name" value="DUF2063_N_sf"/>
</dbReference>
<proteinExistence type="predicted"/>
<keyword evidence="2" id="KW-0238">DNA-binding</keyword>
<dbReference type="RefSeq" id="WP_109757435.1">
    <property type="nucleotide sequence ID" value="NZ_CP034588.1"/>
</dbReference>
<reference evidence="2 3" key="1">
    <citation type="submission" date="2018-05" db="EMBL/GenBank/DDBJ databases">
        <title>Genomic Encyclopedia of Type Strains, Phase IV (KMG-IV): sequencing the most valuable type-strain genomes for metagenomic binning, comparative biology and taxonomic classification.</title>
        <authorList>
            <person name="Goeker M."/>
        </authorList>
    </citation>
    <scope>NUCLEOTIDE SEQUENCE [LARGE SCALE GENOMIC DNA]</scope>
    <source>
        <strain evidence="2 3">DSM 103371</strain>
    </source>
</reference>
<evidence type="ECO:0000259" key="1">
    <source>
        <dbReference type="Pfam" id="PF09836"/>
    </source>
</evidence>
<feature type="domain" description="Putative DNA-binding" evidence="1">
    <location>
        <begin position="6"/>
        <end position="95"/>
    </location>
</feature>
<dbReference type="Gene3D" id="1.10.150.690">
    <property type="entry name" value="DUF2063"/>
    <property type="match status" value="1"/>
</dbReference>
<dbReference type="KEGG" id="salo:EF888_03285"/>
<evidence type="ECO:0000313" key="2">
    <source>
        <dbReference type="EMBL" id="PWK58553.1"/>
    </source>
</evidence>
<name>A0A316GDB1_9RHOB</name>